<dbReference type="EMBL" id="FUWX01000004">
    <property type="protein sequence ID" value="SJZ34955.1"/>
    <property type="molecule type" value="Genomic_DNA"/>
</dbReference>
<evidence type="ECO:0000256" key="4">
    <source>
        <dbReference type="SAM" id="SignalP"/>
    </source>
</evidence>
<dbReference type="InterPro" id="IPR005632">
    <property type="entry name" value="Chaperone_Skp"/>
</dbReference>
<dbReference type="RefSeq" id="WP_078692718.1">
    <property type="nucleotide sequence ID" value="NZ_FUWX01000004.1"/>
</dbReference>
<dbReference type="OrthoDB" id="87909at2"/>
<proteinExistence type="inferred from homology"/>
<dbReference type="GO" id="GO:0005829">
    <property type="term" value="C:cytosol"/>
    <property type="evidence" value="ECO:0007669"/>
    <property type="project" value="TreeGrafter"/>
</dbReference>
<keyword evidence="3" id="KW-0175">Coiled coil</keyword>
<evidence type="ECO:0000313" key="6">
    <source>
        <dbReference type="Proteomes" id="UP000191153"/>
    </source>
</evidence>
<gene>
    <name evidence="5" type="ORF">SAMN02745174_00170</name>
</gene>
<dbReference type="SMART" id="SM00935">
    <property type="entry name" value="OmpH"/>
    <property type="match status" value="1"/>
</dbReference>
<comment type="similarity">
    <text evidence="1">Belongs to the Skp family.</text>
</comment>
<protein>
    <submittedName>
        <fullName evidence="5">Periplasmic chaperone for outer membrane proteins Skp</fullName>
    </submittedName>
</protein>
<keyword evidence="6" id="KW-1185">Reference proteome</keyword>
<dbReference type="GO" id="GO:0050821">
    <property type="term" value="P:protein stabilization"/>
    <property type="evidence" value="ECO:0007669"/>
    <property type="project" value="TreeGrafter"/>
</dbReference>
<dbReference type="GO" id="GO:0051082">
    <property type="term" value="F:unfolded protein binding"/>
    <property type="evidence" value="ECO:0007669"/>
    <property type="project" value="InterPro"/>
</dbReference>
<evidence type="ECO:0000256" key="2">
    <source>
        <dbReference type="ARBA" id="ARBA00022729"/>
    </source>
</evidence>
<dbReference type="STRING" id="180163.SAMN02745174_00170"/>
<accession>A0A1T4JY60</accession>
<name>A0A1T4JY60_9FUSO</name>
<dbReference type="PANTHER" id="PTHR35089:SF1">
    <property type="entry name" value="CHAPERONE PROTEIN SKP"/>
    <property type="match status" value="1"/>
</dbReference>
<keyword evidence="2 4" id="KW-0732">Signal</keyword>
<dbReference type="Gene3D" id="3.30.910.20">
    <property type="entry name" value="Skp domain"/>
    <property type="match status" value="1"/>
</dbReference>
<dbReference type="AlphaFoldDB" id="A0A1T4JY60"/>
<evidence type="ECO:0000256" key="1">
    <source>
        <dbReference type="ARBA" id="ARBA00009091"/>
    </source>
</evidence>
<dbReference type="InterPro" id="IPR024930">
    <property type="entry name" value="Skp_dom_sf"/>
</dbReference>
<sequence length="161" mass="18378">MKKISMLLLGLTVASSAFAMKVGYVNSQELFSNYTQTKIIQNNLNKQKSRLENEIKEKEVNLQKLQVELQAKGAQATEAQKKAFQNKVDEFQKLVRDSQTKLNREEMSRLQEIDRIMNGAIQNVAKKGGYEYVFEQGAMKFGGDNLTPKVLQVMEQTKKLK</sequence>
<evidence type="ECO:0000313" key="5">
    <source>
        <dbReference type="EMBL" id="SJZ34955.1"/>
    </source>
</evidence>
<feature type="chain" id="PRO_5011961807" evidence="4">
    <location>
        <begin position="20"/>
        <end position="161"/>
    </location>
</feature>
<dbReference type="Pfam" id="PF03938">
    <property type="entry name" value="OmpH"/>
    <property type="match status" value="1"/>
</dbReference>
<evidence type="ECO:0000256" key="3">
    <source>
        <dbReference type="SAM" id="Coils"/>
    </source>
</evidence>
<reference evidence="5 6" key="1">
    <citation type="submission" date="2017-02" db="EMBL/GenBank/DDBJ databases">
        <authorList>
            <person name="Peterson S.W."/>
        </authorList>
    </citation>
    <scope>NUCLEOTIDE SEQUENCE [LARGE SCALE GENOMIC DNA]</scope>
    <source>
        <strain evidence="5 6">ATCC 700028</strain>
    </source>
</reference>
<dbReference type="Proteomes" id="UP000191153">
    <property type="component" value="Unassembled WGS sequence"/>
</dbReference>
<feature type="signal peptide" evidence="4">
    <location>
        <begin position="1"/>
        <end position="19"/>
    </location>
</feature>
<organism evidence="5 6">
    <name type="scientific">Cetobacterium ceti</name>
    <dbReference type="NCBI Taxonomy" id="180163"/>
    <lineage>
        <taxon>Bacteria</taxon>
        <taxon>Fusobacteriati</taxon>
        <taxon>Fusobacteriota</taxon>
        <taxon>Fusobacteriia</taxon>
        <taxon>Fusobacteriales</taxon>
        <taxon>Fusobacteriaceae</taxon>
        <taxon>Cetobacterium</taxon>
    </lineage>
</organism>
<dbReference type="SUPFAM" id="SSF111384">
    <property type="entry name" value="OmpH-like"/>
    <property type="match status" value="1"/>
</dbReference>
<feature type="coiled-coil region" evidence="3">
    <location>
        <begin position="41"/>
        <end position="94"/>
    </location>
</feature>
<dbReference type="PANTHER" id="PTHR35089">
    <property type="entry name" value="CHAPERONE PROTEIN SKP"/>
    <property type="match status" value="1"/>
</dbReference>